<organism evidence="7 8">
    <name type="scientific">Cryobacterium zongtaii</name>
    <dbReference type="NCBI Taxonomy" id="1259217"/>
    <lineage>
        <taxon>Bacteria</taxon>
        <taxon>Bacillati</taxon>
        <taxon>Actinomycetota</taxon>
        <taxon>Actinomycetes</taxon>
        <taxon>Micrococcales</taxon>
        <taxon>Microbacteriaceae</taxon>
        <taxon>Cryobacterium</taxon>
    </lineage>
</organism>
<protein>
    <submittedName>
        <fullName evidence="7">YhgE/Pip domain-containing protein</fullName>
    </submittedName>
</protein>
<dbReference type="AlphaFoldDB" id="A0A2S3ZI27"/>
<gene>
    <name evidence="7" type="ORF">C3B59_06990</name>
</gene>
<evidence type="ECO:0000313" key="7">
    <source>
        <dbReference type="EMBL" id="POH67251.1"/>
    </source>
</evidence>
<feature type="domain" description="ABC-2 type transporter transmembrane" evidence="6">
    <location>
        <begin position="24"/>
        <end position="160"/>
    </location>
</feature>
<dbReference type="RefSeq" id="WP_103430656.1">
    <property type="nucleotide sequence ID" value="NZ_PPXF01000032.1"/>
</dbReference>
<sequence>MFAFLSTGTELRRFGKGTLPKIALVVLMFIPLIYGALYLWAFWAPDKELSHLPVALVNTDTGATRDGEEFSAGDDLVDKLIDGNDLGWVETSAADAATGVIDGDYYFSVTIPADFSTDAISAGTDTPTAAEVQVDYNDSNSFLASTLGKQAMVQLRDAVSVNIGDQTVSAMLVAVNEAGDGIRNAADGAGTLADGLTTAETGTGTLVDGLGDLSAGAVELDDGAAQVADGSSTLATGLGTLSTGAATLSDSSVKLADGATAVADGSQKVSDGFAKAATGAATLSDSSDQLAAGATSIATGAGQLATGTTTLSDGLKNLEAAIAAAPAGTPASAFLPSVTKLAGGADTLNTQTQGAATQISAYATSSGQFAAGLGQLSDALTGGAPGAAQVASGASDVAAGAGALSAGAGKLATGAATAATGSATLADGADSLAAGTGTLVDGSTKLVDGGTELQSGTVQLADGGHTLADALATGAAAAPDDSDAQIATKASVIANPVDLKQTWENASDSFGEGFAPFFLALATFVGALITWLILRALPTRALASAASGLRATMTGFLPAMAIGLSQVVIMVLVLVYGIGLTPAHWVGMSVFIYLTTLAFLALQQMFIILLGTAAGRVVSLVLLMLQLSSSGGTYPVETTPEFFQILHPWMPASYVVTGLRQLITGGIDSRLWLSVLVLVGILVGSIAVSAWSASRQRMWTITRLHPEMTI</sequence>
<reference evidence="7 8" key="1">
    <citation type="submission" date="2018-01" db="EMBL/GenBank/DDBJ databases">
        <title>Cryobacterium sp. nov., from glaciers in China.</title>
        <authorList>
            <person name="Liu Q."/>
            <person name="Xin Y.-H."/>
        </authorList>
    </citation>
    <scope>NUCLEOTIDE SEQUENCE [LARGE SCALE GENOMIC DNA]</scope>
    <source>
        <strain evidence="7 8">TMB1-8</strain>
    </source>
</reference>
<feature type="transmembrane region" description="Helical" evidence="5">
    <location>
        <begin position="555"/>
        <end position="578"/>
    </location>
</feature>
<evidence type="ECO:0000313" key="8">
    <source>
        <dbReference type="Proteomes" id="UP000237104"/>
    </source>
</evidence>
<keyword evidence="3 5" id="KW-1133">Transmembrane helix</keyword>
<dbReference type="InterPro" id="IPR017500">
    <property type="entry name" value="Phage_infect_YhgE_N"/>
</dbReference>
<evidence type="ECO:0000256" key="1">
    <source>
        <dbReference type="ARBA" id="ARBA00004141"/>
    </source>
</evidence>
<feature type="transmembrane region" description="Helical" evidence="5">
    <location>
        <begin position="584"/>
        <end position="602"/>
    </location>
</feature>
<comment type="subcellular location">
    <subcellularLocation>
        <location evidence="1">Membrane</location>
        <topology evidence="1">Multi-pass membrane protein</topology>
    </subcellularLocation>
</comment>
<keyword evidence="2 5" id="KW-0812">Transmembrane</keyword>
<proteinExistence type="predicted"/>
<dbReference type="InterPro" id="IPR013525">
    <property type="entry name" value="ABC2_TM"/>
</dbReference>
<dbReference type="Pfam" id="PF12698">
    <property type="entry name" value="ABC2_membrane_3"/>
    <property type="match status" value="2"/>
</dbReference>
<feature type="transmembrane region" description="Helical" evidence="5">
    <location>
        <begin position="671"/>
        <end position="693"/>
    </location>
</feature>
<comment type="caution">
    <text evidence="7">The sequence shown here is derived from an EMBL/GenBank/DDBJ whole genome shotgun (WGS) entry which is preliminary data.</text>
</comment>
<dbReference type="NCBIfam" id="TIGR03061">
    <property type="entry name" value="pip_yhgE_Nterm"/>
    <property type="match status" value="1"/>
</dbReference>
<dbReference type="PANTHER" id="PTHR43077:SF5">
    <property type="entry name" value="PHAGE INFECTION PROTEIN"/>
    <property type="match status" value="1"/>
</dbReference>
<feature type="transmembrane region" description="Helical" evidence="5">
    <location>
        <begin position="22"/>
        <end position="43"/>
    </location>
</feature>
<dbReference type="InterPro" id="IPR023908">
    <property type="entry name" value="xxxLxxG_rpt"/>
</dbReference>
<feature type="domain" description="ABC-2 type transporter transmembrane" evidence="6">
    <location>
        <begin position="479"/>
        <end position="690"/>
    </location>
</feature>
<dbReference type="Proteomes" id="UP000237104">
    <property type="component" value="Unassembled WGS sequence"/>
</dbReference>
<evidence type="ECO:0000256" key="5">
    <source>
        <dbReference type="SAM" id="Phobius"/>
    </source>
</evidence>
<keyword evidence="4 5" id="KW-0472">Membrane</keyword>
<dbReference type="NCBIfam" id="TIGR03062">
    <property type="entry name" value="pip_yhgE_Cterm"/>
    <property type="match status" value="1"/>
</dbReference>
<dbReference type="InterPro" id="IPR051328">
    <property type="entry name" value="T7SS_ABC-Transporter"/>
</dbReference>
<dbReference type="OrthoDB" id="9811483at2"/>
<accession>A0A2S3ZI27</accession>
<evidence type="ECO:0000256" key="2">
    <source>
        <dbReference type="ARBA" id="ARBA00022692"/>
    </source>
</evidence>
<evidence type="ECO:0000256" key="3">
    <source>
        <dbReference type="ARBA" id="ARBA00022989"/>
    </source>
</evidence>
<dbReference type="NCBIfam" id="TIGR03057">
    <property type="entry name" value="xxxLxxG_by_4"/>
    <property type="match status" value="7"/>
</dbReference>
<dbReference type="GO" id="GO:0016020">
    <property type="term" value="C:membrane"/>
    <property type="evidence" value="ECO:0007669"/>
    <property type="project" value="UniProtKB-SubCell"/>
</dbReference>
<name>A0A2S3ZI27_9MICO</name>
<dbReference type="InterPro" id="IPR017501">
    <property type="entry name" value="Phage_infect_YhgE_C"/>
</dbReference>
<feature type="transmembrane region" description="Helical" evidence="5">
    <location>
        <begin position="607"/>
        <end position="627"/>
    </location>
</feature>
<dbReference type="EMBL" id="PPXF01000032">
    <property type="protein sequence ID" value="POH67251.1"/>
    <property type="molecule type" value="Genomic_DNA"/>
</dbReference>
<evidence type="ECO:0000256" key="4">
    <source>
        <dbReference type="ARBA" id="ARBA00023136"/>
    </source>
</evidence>
<evidence type="ECO:0000259" key="6">
    <source>
        <dbReference type="Pfam" id="PF12698"/>
    </source>
</evidence>
<dbReference type="PANTHER" id="PTHR43077">
    <property type="entry name" value="TRANSPORT PERMEASE YVFS-RELATED"/>
    <property type="match status" value="1"/>
</dbReference>
<feature type="transmembrane region" description="Helical" evidence="5">
    <location>
        <begin position="514"/>
        <end position="534"/>
    </location>
</feature>
<dbReference type="GO" id="GO:0140359">
    <property type="term" value="F:ABC-type transporter activity"/>
    <property type="evidence" value="ECO:0007669"/>
    <property type="project" value="InterPro"/>
</dbReference>